<dbReference type="PANTHER" id="PTHR30055">
    <property type="entry name" value="HTH-TYPE TRANSCRIPTIONAL REGULATOR RUTR"/>
    <property type="match status" value="1"/>
</dbReference>
<reference evidence="7" key="1">
    <citation type="submission" date="2019-03" db="EMBL/GenBank/DDBJ databases">
        <authorList>
            <person name="Li J."/>
        </authorList>
    </citation>
    <scope>NUCLEOTIDE SEQUENCE [LARGE SCALE GENOMIC DNA]</scope>
    <source>
        <strain evidence="7">2251</strain>
    </source>
</reference>
<keyword evidence="2 4" id="KW-0238">DNA-binding</keyword>
<dbReference type="Pfam" id="PF00440">
    <property type="entry name" value="TetR_N"/>
    <property type="match status" value="1"/>
</dbReference>
<evidence type="ECO:0000313" key="7">
    <source>
        <dbReference type="Proteomes" id="UP000296374"/>
    </source>
</evidence>
<dbReference type="SUPFAM" id="SSF48498">
    <property type="entry name" value="Tetracyclin repressor-like, C-terminal domain"/>
    <property type="match status" value="1"/>
</dbReference>
<dbReference type="InterPro" id="IPR050109">
    <property type="entry name" value="HTH-type_TetR-like_transc_reg"/>
</dbReference>
<dbReference type="Pfam" id="PF13305">
    <property type="entry name" value="TetR_C_33"/>
    <property type="match status" value="1"/>
</dbReference>
<gene>
    <name evidence="6" type="ORF">E4191_13195</name>
</gene>
<dbReference type="Gene3D" id="1.10.357.10">
    <property type="entry name" value="Tetracycline Repressor, domain 2"/>
    <property type="match status" value="1"/>
</dbReference>
<dbReference type="GO" id="GO:0003700">
    <property type="term" value="F:DNA-binding transcription factor activity"/>
    <property type="evidence" value="ECO:0007669"/>
    <property type="project" value="TreeGrafter"/>
</dbReference>
<protein>
    <submittedName>
        <fullName evidence="6">TetR/AcrR family transcriptional regulator</fullName>
    </submittedName>
</protein>
<dbReference type="Proteomes" id="UP000296374">
    <property type="component" value="Chromosome"/>
</dbReference>
<dbReference type="PROSITE" id="PS50977">
    <property type="entry name" value="HTH_TETR_2"/>
    <property type="match status" value="1"/>
</dbReference>
<evidence type="ECO:0000256" key="4">
    <source>
        <dbReference type="PROSITE-ProRule" id="PRU00335"/>
    </source>
</evidence>
<feature type="domain" description="HTH tetR-type" evidence="5">
    <location>
        <begin position="15"/>
        <end position="75"/>
    </location>
</feature>
<dbReference type="InterPro" id="IPR036271">
    <property type="entry name" value="Tet_transcr_reg_TetR-rel_C_sf"/>
</dbReference>
<dbReference type="InterPro" id="IPR009057">
    <property type="entry name" value="Homeodomain-like_sf"/>
</dbReference>
<dbReference type="SUPFAM" id="SSF46689">
    <property type="entry name" value="Homeodomain-like"/>
    <property type="match status" value="1"/>
</dbReference>
<evidence type="ECO:0000256" key="2">
    <source>
        <dbReference type="ARBA" id="ARBA00023125"/>
    </source>
</evidence>
<evidence type="ECO:0000256" key="3">
    <source>
        <dbReference type="ARBA" id="ARBA00023163"/>
    </source>
</evidence>
<feature type="DNA-binding region" description="H-T-H motif" evidence="4">
    <location>
        <begin position="38"/>
        <end position="57"/>
    </location>
</feature>
<evidence type="ECO:0000259" key="5">
    <source>
        <dbReference type="PROSITE" id="PS50977"/>
    </source>
</evidence>
<evidence type="ECO:0000256" key="1">
    <source>
        <dbReference type="ARBA" id="ARBA00023015"/>
    </source>
</evidence>
<dbReference type="EMBL" id="CP038439">
    <property type="protein sequence ID" value="QBX35544.1"/>
    <property type="molecule type" value="Genomic_DNA"/>
</dbReference>
<name>A0A4P7HMP6_9RHOB</name>
<organism evidence="6 7">
    <name type="scientific">Paracoccus liaowanqingii</name>
    <dbReference type="NCBI Taxonomy" id="2560053"/>
    <lineage>
        <taxon>Bacteria</taxon>
        <taxon>Pseudomonadati</taxon>
        <taxon>Pseudomonadota</taxon>
        <taxon>Alphaproteobacteria</taxon>
        <taxon>Rhodobacterales</taxon>
        <taxon>Paracoccaceae</taxon>
        <taxon>Paracoccus</taxon>
    </lineage>
</organism>
<dbReference type="AlphaFoldDB" id="A0A4P7HMP6"/>
<accession>A0A4P7HMP6</accession>
<keyword evidence="1" id="KW-0805">Transcription regulation</keyword>
<dbReference type="GO" id="GO:0000976">
    <property type="term" value="F:transcription cis-regulatory region binding"/>
    <property type="evidence" value="ECO:0007669"/>
    <property type="project" value="TreeGrafter"/>
</dbReference>
<proteinExistence type="predicted"/>
<dbReference type="InterPro" id="IPR001647">
    <property type="entry name" value="HTH_TetR"/>
</dbReference>
<keyword evidence="3" id="KW-0804">Transcription</keyword>
<dbReference type="PANTHER" id="PTHR30055:SF220">
    <property type="entry name" value="TETR-FAMILY REGULATORY PROTEIN"/>
    <property type="match status" value="1"/>
</dbReference>
<sequence length="209" mass="22541">MPDPTSRDRKTYHHGNLRQALVEASATLVEEQGPQAFTLTEAARRAGVSAAAPYRHFKGRDDLLEELARQGFLEFADKLQLAFDDGRPRPLSAFLRMGQAYLDFAAERPGHYMAMFESGISIAGNADLAAASGRAQGVLISAAEALAARLPEGSRPPSRMVASHIWALSHGVVELFGRGKPGSRSPVEPSEMLESGAIIYLRGLGLIQD</sequence>
<evidence type="ECO:0000313" key="6">
    <source>
        <dbReference type="EMBL" id="QBX35544.1"/>
    </source>
</evidence>
<dbReference type="RefSeq" id="WP_135313813.1">
    <property type="nucleotide sequence ID" value="NZ_CP038439.1"/>
</dbReference>
<dbReference type="PRINTS" id="PR00455">
    <property type="entry name" value="HTHTETR"/>
</dbReference>
<dbReference type="KEGG" id="plia:E4191_13195"/>
<dbReference type="InterPro" id="IPR025996">
    <property type="entry name" value="MT1864/Rv1816-like_C"/>
</dbReference>